<protein>
    <submittedName>
        <fullName evidence="1">Uncharacterized protein</fullName>
    </submittedName>
</protein>
<sequence>MSRQLTLKVTVATMRGIVATCGFVTLLATPPADIGLGPTIRNPMVKAHTPETTGNWAIRTNTEGEPLHVDSPCTTALCPIFLLTETLRPTSSNFLLATTLSLSMMEGVRMT</sequence>
<accession>A0A034VLQ9</accession>
<dbReference type="EMBL" id="GAKP01015538">
    <property type="protein sequence ID" value="JAC43414.1"/>
    <property type="molecule type" value="Transcribed_RNA"/>
</dbReference>
<name>A0A034VLQ9_BACDO</name>
<dbReference type="AlphaFoldDB" id="A0A034VLQ9"/>
<organism evidence="1">
    <name type="scientific">Bactrocera dorsalis</name>
    <name type="common">Oriental fruit fly</name>
    <name type="synonym">Dacus dorsalis</name>
    <dbReference type="NCBI Taxonomy" id="27457"/>
    <lineage>
        <taxon>Eukaryota</taxon>
        <taxon>Metazoa</taxon>
        <taxon>Ecdysozoa</taxon>
        <taxon>Arthropoda</taxon>
        <taxon>Hexapoda</taxon>
        <taxon>Insecta</taxon>
        <taxon>Pterygota</taxon>
        <taxon>Neoptera</taxon>
        <taxon>Endopterygota</taxon>
        <taxon>Diptera</taxon>
        <taxon>Brachycera</taxon>
        <taxon>Muscomorpha</taxon>
        <taxon>Tephritoidea</taxon>
        <taxon>Tephritidae</taxon>
        <taxon>Bactrocera</taxon>
        <taxon>Bactrocera</taxon>
    </lineage>
</organism>
<evidence type="ECO:0000313" key="1">
    <source>
        <dbReference type="EMBL" id="JAC43414.1"/>
    </source>
</evidence>
<feature type="non-terminal residue" evidence="1">
    <location>
        <position position="111"/>
    </location>
</feature>
<reference evidence="1" key="1">
    <citation type="journal article" date="2014" name="BMC Genomics">
        <title>Characterizing the developmental transcriptome of the oriental fruit fly, Bactrocera dorsalis (Diptera: Tephritidae) through comparative genomic analysis with Drosophila melanogaster utilizing modENCODE datasets.</title>
        <authorList>
            <person name="Geib S.M."/>
            <person name="Calla B."/>
            <person name="Hall B."/>
            <person name="Hou S."/>
            <person name="Manoukis N.C."/>
        </authorList>
    </citation>
    <scope>NUCLEOTIDE SEQUENCE</scope>
    <source>
        <strain evidence="1">Punador</strain>
    </source>
</reference>
<proteinExistence type="predicted"/>